<dbReference type="RefSeq" id="XP_028498915.1">
    <property type="nucleotide sequence ID" value="XM_028640051.1"/>
</dbReference>
<feature type="compositionally biased region" description="Polar residues" evidence="5">
    <location>
        <begin position="661"/>
        <end position="670"/>
    </location>
</feature>
<feature type="compositionally biased region" description="Polar residues" evidence="5">
    <location>
        <begin position="760"/>
        <end position="823"/>
    </location>
</feature>
<evidence type="ECO:0000313" key="8">
    <source>
        <dbReference type="Proteomes" id="UP000267145"/>
    </source>
</evidence>
<comment type="subcellular location">
    <subcellularLocation>
        <location evidence="1">Nucleus</location>
    </subcellularLocation>
</comment>
<protein>
    <recommendedName>
        <fullName evidence="6">Nucleoporin Nup159/Nup146 N-terminal domain-containing protein</fullName>
    </recommendedName>
</protein>
<feature type="region of interest" description="Disordered" evidence="5">
    <location>
        <begin position="1505"/>
        <end position="1580"/>
    </location>
</feature>
<sequence length="1606" mass="168322">MAFSSFGNQGSAPMGSAASPGGVTQGPELELIQTEVLGFKSIAGDAKLQLTSPWSTPPTDTASLLAIAAQKGLVAAASPDSIIVATTDSVRKAFDGEKQSDSDVRLFEPQLKLPLSMRVSQLAFTADETYLILSAESGGGLAVYEVQSLLRGNTQTAFELSTNGETLRALVPNPTPEKAELCAIVTTNGGLHMANLKERQISNPLKTQVSCISWSTKGKQLVAGLADGTIHQMTPEGEAKAEIPKPPSVSNAHVASLTWLENHVLLVIHTNATETPPLSTYHIINRQPPSSFTFQKLTDPVDPFGADKAPHHSILRLKDFPPDLQDLLIVSSTASPDIGLLSRSKKALTPDKPADAITNVFTTTELLDDSKRAQLPMSESFDNTVPIGVSLDLSSKEKVYKPLPADEEIEDSPGPLPGYWVLNNEGVLCSWWVVYEDSIRHGTSYPGIGTGETPVTIASSAPVSAPAATVVPPAFGTTSTTTPSAFGSSNTPAFGSPAPAFGGASALGSKPSPWGTSQNSAPAAQAQSAPAFGSSSFGSGPSSSTPAFGQTSAIGFGQSAQLGAKSSPWGTSASAGGAAASGSPAFGQSGFANKGTFGSNTNTNGPSAAASGGFASFAGSSGFASAGASTNNGGSIFASNKPASGSPFASSTKADTAFPAPNTTSTSLFQKSEPFKLQSSFKPDPSQKDNDEKQPPSGSSLFGNGFGAALGDAAKQTSSSAQSTSQATPQTSQTTTRSPFSTTGTEAQQPVKSPFGTANAEPQQPTKSPFSMSNNQTEPAKSIFSLGSTQPSQSKSIFSTGSTQQKSQFSLGGTSPGETSKSPFSLGGEQKKSPFTLGGEQKQSPFSLGGSTASEASKSPFSVGNGVKSGQQSNPFSIANSQSASQKSPAGRENDDVAEPPKSPFSPPELQSTTPTTTPAPNRFVPSETPATAPKSSIFAGFSSTTTSSSGNLFKTPQPSSSIFGSKPPQIKVEEDAPLPPESTSRNAYPIGDSSSGTNTDGSSKSVFKGDSAPLPPDFTTTPKSAQNRVPETSPLPADSMATPRPHPANSEQNDSSEGSSDSSPVSSVEEDAPLPPDFISKATSRGPSTIPAAPEDGSDSDLEDDVESEGSGIIVGKDMSPSSTGLTATPGYTPQSSFGGIAGNAFSTSQAQSERPRGLFGEMRRTGPVFPQPNATSPRSPSPVRTAIPHRMSQLNASRSVSAPGMASQLLSASQRGGSMGMSTVASRPEEDPQLKQQRLARSRREAEETKVLEDEEDDEIQAILSSDIEPTLVIDDFIAHTNAVPSAQETIPSQVEAVYRDINSMIDTLGLNARSLSAFIQGHRQNYKEGGRDKEDLENADDWVLCELDELGEVIERDLTQDLEDSRVRDVEEKLEACQDLSKEMSRLRTKQGDLKKLIMIKVDPDQAEVSRSMPLSAEQASQQSELRRQYATFSKHLAEAEEALTLLKTKLASLNSASGKGGQKVPTVEAVLRTINKMTSMVEKRSGDIDVLENQMRKFRFASANSREGSPLTTPQKNNRSVMFSPDHLRSESPRNPRNSLMSSVMSSGGRSTTPRKKLSGFSSDEKSELMGKRAKRQAVLDKLKLSVQKNGVQQWPMPDDTE</sequence>
<feature type="region of interest" description="Disordered" evidence="5">
    <location>
        <begin position="1"/>
        <end position="25"/>
    </location>
</feature>
<dbReference type="PANTHER" id="PTHR23193">
    <property type="entry name" value="NUCLEAR PORE COMPLEX PROTEIN NUP"/>
    <property type="match status" value="1"/>
</dbReference>
<evidence type="ECO:0000259" key="6">
    <source>
        <dbReference type="Pfam" id="PF16755"/>
    </source>
</evidence>
<feature type="compositionally biased region" description="Polar residues" evidence="5">
    <location>
        <begin position="1506"/>
        <end position="1525"/>
    </location>
</feature>
<dbReference type="GO" id="GO:0006606">
    <property type="term" value="P:protein import into nucleus"/>
    <property type="evidence" value="ECO:0007669"/>
    <property type="project" value="TreeGrafter"/>
</dbReference>
<feature type="compositionally biased region" description="Polar residues" evidence="5">
    <location>
        <begin position="1210"/>
        <end position="1227"/>
    </location>
</feature>
<dbReference type="EMBL" id="RBVV01000004">
    <property type="protein sequence ID" value="RNJ60757.1"/>
    <property type="molecule type" value="Genomic_DNA"/>
</dbReference>
<name>A0A3M9YJL2_9PEZI</name>
<feature type="compositionally biased region" description="Basic and acidic residues" evidence="5">
    <location>
        <begin position="1244"/>
        <end position="1254"/>
    </location>
</feature>
<dbReference type="InterPro" id="IPR015943">
    <property type="entry name" value="WD40/YVTN_repeat-like_dom_sf"/>
</dbReference>
<dbReference type="Pfam" id="PF16755">
    <property type="entry name" value="Beta-prop_NUP159_NUP214"/>
    <property type="match status" value="1"/>
</dbReference>
<keyword evidence="3" id="KW-0539">Nucleus</keyword>
<feature type="compositionally biased region" description="Acidic residues" evidence="5">
    <location>
        <begin position="1097"/>
        <end position="1109"/>
    </location>
</feature>
<dbReference type="InterPro" id="IPR026054">
    <property type="entry name" value="Nucleoporin"/>
</dbReference>
<comment type="caution">
    <text evidence="7">The sequence shown here is derived from an EMBL/GenBank/DDBJ whole genome shotgun (WGS) entry which is preliminary data.</text>
</comment>
<dbReference type="FunFam" id="2.130.10.10:FF:000645">
    <property type="entry name" value="Putative nuclear pore complex subunit Nup159"/>
    <property type="match status" value="1"/>
</dbReference>
<feature type="compositionally biased region" description="Polar residues" evidence="5">
    <location>
        <begin position="1539"/>
        <end position="1556"/>
    </location>
</feature>
<dbReference type="GO" id="GO:0006405">
    <property type="term" value="P:RNA export from nucleus"/>
    <property type="evidence" value="ECO:0007669"/>
    <property type="project" value="TreeGrafter"/>
</dbReference>
<feature type="compositionally biased region" description="Basic and acidic residues" evidence="5">
    <location>
        <begin position="685"/>
        <end position="694"/>
    </location>
</feature>
<dbReference type="Proteomes" id="UP000267145">
    <property type="component" value="Unassembled WGS sequence"/>
</dbReference>
<dbReference type="PANTHER" id="PTHR23193:SF23">
    <property type="entry name" value="NUCLEAR PORE COMPLEX PROTEIN NUP153"/>
    <property type="match status" value="1"/>
</dbReference>
<feature type="compositionally biased region" description="Polar residues" evidence="5">
    <location>
        <begin position="909"/>
        <end position="920"/>
    </location>
</feature>
<evidence type="ECO:0000256" key="3">
    <source>
        <dbReference type="ARBA" id="ARBA00023242"/>
    </source>
</evidence>
<gene>
    <name evidence="7" type="ORF">D7B24_005906</name>
</gene>
<proteinExistence type="predicted"/>
<dbReference type="Gene3D" id="2.130.10.10">
    <property type="entry name" value="YVTN repeat-like/Quinoprotein amine dehydrogenase"/>
    <property type="match status" value="1"/>
</dbReference>
<feature type="compositionally biased region" description="Polar residues" evidence="5">
    <location>
        <begin position="1121"/>
        <end position="1139"/>
    </location>
</feature>
<feature type="compositionally biased region" description="Polar residues" evidence="5">
    <location>
        <begin position="640"/>
        <end position="654"/>
    </location>
</feature>
<dbReference type="STRING" id="1051616.A0A3M9YJL2"/>
<reference evidence="7 8" key="1">
    <citation type="submission" date="2018-10" db="EMBL/GenBank/DDBJ databases">
        <title>Genome sequence of Verticillium nonalfalfae VnAa140.</title>
        <authorList>
            <person name="Stajich J.E."/>
            <person name="Kasson M.T."/>
        </authorList>
    </citation>
    <scope>NUCLEOTIDE SEQUENCE [LARGE SCALE GENOMIC DNA]</scope>
    <source>
        <strain evidence="7 8">VnAa140</strain>
    </source>
</reference>
<feature type="compositionally biased region" description="Low complexity" evidence="5">
    <location>
        <begin position="716"/>
        <end position="745"/>
    </location>
</feature>
<dbReference type="SUPFAM" id="SSF117289">
    <property type="entry name" value="Nucleoporin domain"/>
    <property type="match status" value="1"/>
</dbReference>
<feature type="domain" description="Nucleoporin Nup159/Nup146 N-terminal" evidence="6">
    <location>
        <begin position="58"/>
        <end position="428"/>
    </location>
</feature>
<feature type="compositionally biased region" description="Low complexity" evidence="5">
    <location>
        <begin position="517"/>
        <end position="549"/>
    </location>
</feature>
<evidence type="ECO:0000313" key="7">
    <source>
        <dbReference type="EMBL" id="RNJ60757.1"/>
    </source>
</evidence>
<feature type="compositionally biased region" description="Basic and acidic residues" evidence="5">
    <location>
        <begin position="1155"/>
        <end position="1166"/>
    </location>
</feature>
<dbReference type="InterPro" id="IPR039462">
    <property type="entry name" value="Nup159/Nup146_N"/>
</dbReference>
<feature type="compositionally biased region" description="Polar residues" evidence="5">
    <location>
        <begin position="1"/>
        <end position="11"/>
    </location>
</feature>
<feature type="compositionally biased region" description="Low complexity" evidence="5">
    <location>
        <begin position="1051"/>
        <end position="1068"/>
    </location>
</feature>
<evidence type="ECO:0000256" key="5">
    <source>
        <dbReference type="SAM" id="MobiDB-lite"/>
    </source>
</evidence>
<accession>A0A3M9YJL2</accession>
<dbReference type="GO" id="GO:0017056">
    <property type="term" value="F:structural constituent of nuclear pore"/>
    <property type="evidence" value="ECO:0007669"/>
    <property type="project" value="TreeGrafter"/>
</dbReference>
<dbReference type="GeneID" id="39609595"/>
<feature type="region of interest" description="Disordered" evidence="5">
    <location>
        <begin position="640"/>
        <end position="1260"/>
    </location>
</feature>
<feature type="region of interest" description="Disordered" evidence="5">
    <location>
        <begin position="502"/>
        <end position="551"/>
    </location>
</feature>
<organism evidence="7 8">
    <name type="scientific">Verticillium nonalfalfae</name>
    <dbReference type="NCBI Taxonomy" id="1051616"/>
    <lineage>
        <taxon>Eukaryota</taxon>
        <taxon>Fungi</taxon>
        <taxon>Dikarya</taxon>
        <taxon>Ascomycota</taxon>
        <taxon>Pezizomycotina</taxon>
        <taxon>Sordariomycetes</taxon>
        <taxon>Hypocreomycetidae</taxon>
        <taxon>Glomerellales</taxon>
        <taxon>Plectosphaerellaceae</taxon>
        <taxon>Verticillium</taxon>
    </lineage>
</organism>
<feature type="coiled-coil region" evidence="4">
    <location>
        <begin position="1426"/>
        <end position="1460"/>
    </location>
</feature>
<dbReference type="GO" id="GO:0005643">
    <property type="term" value="C:nuclear pore"/>
    <property type="evidence" value="ECO:0007669"/>
    <property type="project" value="TreeGrafter"/>
</dbReference>
<evidence type="ECO:0000256" key="2">
    <source>
        <dbReference type="ARBA" id="ARBA00022448"/>
    </source>
</evidence>
<evidence type="ECO:0000256" key="4">
    <source>
        <dbReference type="SAM" id="Coils"/>
    </source>
</evidence>
<dbReference type="GO" id="GO:0008139">
    <property type="term" value="F:nuclear localization sequence binding"/>
    <property type="evidence" value="ECO:0007669"/>
    <property type="project" value="TreeGrafter"/>
</dbReference>
<keyword evidence="2" id="KW-0813">Transport</keyword>
<feature type="compositionally biased region" description="Polar residues" evidence="5">
    <location>
        <begin position="841"/>
        <end position="888"/>
    </location>
</feature>
<feature type="compositionally biased region" description="Polar residues" evidence="5">
    <location>
        <begin position="951"/>
        <end position="964"/>
    </location>
</feature>
<evidence type="ECO:0000256" key="1">
    <source>
        <dbReference type="ARBA" id="ARBA00004123"/>
    </source>
</evidence>
<keyword evidence="4" id="KW-0175">Coiled coil</keyword>
<feature type="compositionally biased region" description="Polar residues" evidence="5">
    <location>
        <begin position="1019"/>
        <end position="1031"/>
    </location>
</feature>
<keyword evidence="8" id="KW-1185">Reference proteome</keyword>
<feature type="compositionally biased region" description="Low complexity" evidence="5">
    <location>
        <begin position="992"/>
        <end position="1006"/>
    </location>
</feature>